<feature type="compositionally biased region" description="Low complexity" evidence="1">
    <location>
        <begin position="88"/>
        <end position="97"/>
    </location>
</feature>
<evidence type="ECO:0000313" key="3">
    <source>
        <dbReference type="Proteomes" id="UP000008743"/>
    </source>
</evidence>
<proteinExistence type="predicted"/>
<protein>
    <submittedName>
        <fullName evidence="2">Uncharacterized protein</fullName>
    </submittedName>
</protein>
<reference evidence="3" key="1">
    <citation type="submission" date="2011-02" db="EMBL/GenBank/DDBJ databases">
        <title>The Genome Sequence of Capsaspora owczarzaki ATCC 30864.</title>
        <authorList>
            <person name="Russ C."/>
            <person name="Cuomo C."/>
            <person name="Burger G."/>
            <person name="Gray M.W."/>
            <person name="Holland P.W.H."/>
            <person name="King N."/>
            <person name="Lang F.B.F."/>
            <person name="Roger A.J."/>
            <person name="Ruiz-Trillo I."/>
            <person name="Young S.K."/>
            <person name="Zeng Q."/>
            <person name="Gargeya S."/>
            <person name="Alvarado L."/>
            <person name="Berlin A."/>
            <person name="Chapman S.B."/>
            <person name="Chen Z."/>
            <person name="Freedman E."/>
            <person name="Gellesch M."/>
            <person name="Goldberg J."/>
            <person name="Griggs A."/>
            <person name="Gujja S."/>
            <person name="Heilman E."/>
            <person name="Heiman D."/>
            <person name="Howarth C."/>
            <person name="Mehta T."/>
            <person name="Neiman D."/>
            <person name="Pearson M."/>
            <person name="Roberts A."/>
            <person name="Saif S."/>
            <person name="Shea T."/>
            <person name="Shenoy N."/>
            <person name="Sisk P."/>
            <person name="Stolte C."/>
            <person name="Sykes S."/>
            <person name="White J."/>
            <person name="Yandava C."/>
            <person name="Haas B."/>
            <person name="Nusbaum C."/>
            <person name="Birren B."/>
        </authorList>
    </citation>
    <scope>NUCLEOTIDE SEQUENCE</scope>
    <source>
        <strain evidence="3">ATCC 30864</strain>
    </source>
</reference>
<feature type="region of interest" description="Disordered" evidence="1">
    <location>
        <begin position="1"/>
        <end position="126"/>
    </location>
</feature>
<dbReference type="Proteomes" id="UP000008743">
    <property type="component" value="Unassembled WGS sequence"/>
</dbReference>
<evidence type="ECO:0000313" key="2">
    <source>
        <dbReference type="EMBL" id="KJE88449.1"/>
    </source>
</evidence>
<feature type="non-terminal residue" evidence="2">
    <location>
        <position position="1"/>
    </location>
</feature>
<sequence>SSPFANLNFSRLQTPVAANQHQSRERINPDALRSRRRLNAFDSDNSASEFEHASAAEQHVAKRSRLASTSAGVNATTSSSTTEPVLTSSSSLAAQSLVNLDNGTDCNQTSSDSVARNASDDHEPDAVGRYCNPPIDEVKNRLGSLNVDLFLNTLDEAA</sequence>
<feature type="compositionally biased region" description="Polar residues" evidence="1">
    <location>
        <begin position="98"/>
        <end position="116"/>
    </location>
</feature>
<accession>A0A0D2X051</accession>
<gene>
    <name evidence="2" type="ORF">CAOG_008389</name>
</gene>
<dbReference type="RefSeq" id="XP_011269959.1">
    <property type="nucleotide sequence ID" value="XM_011271657.1"/>
</dbReference>
<organism evidence="2 3">
    <name type="scientific">Capsaspora owczarzaki (strain ATCC 30864)</name>
    <dbReference type="NCBI Taxonomy" id="595528"/>
    <lineage>
        <taxon>Eukaryota</taxon>
        <taxon>Filasterea</taxon>
        <taxon>Capsaspora</taxon>
    </lineage>
</organism>
<feature type="compositionally biased region" description="Polar residues" evidence="1">
    <location>
        <begin position="66"/>
        <end position="87"/>
    </location>
</feature>
<keyword evidence="3" id="KW-1185">Reference proteome</keyword>
<dbReference type="InParanoid" id="A0A0D2X051"/>
<evidence type="ECO:0000256" key="1">
    <source>
        <dbReference type="SAM" id="MobiDB-lite"/>
    </source>
</evidence>
<dbReference type="AlphaFoldDB" id="A0A0D2X051"/>
<dbReference type="EMBL" id="KE346360">
    <property type="protein sequence ID" value="KJE88449.1"/>
    <property type="molecule type" value="Genomic_DNA"/>
</dbReference>
<feature type="compositionally biased region" description="Polar residues" evidence="1">
    <location>
        <begin position="1"/>
        <end position="21"/>
    </location>
</feature>
<name>A0A0D2X051_CAPO3</name>